<evidence type="ECO:0000313" key="6">
    <source>
        <dbReference type="WBParaSite" id="jg8422"/>
    </source>
</evidence>
<keyword evidence="2" id="KW-0863">Zinc-finger</keyword>
<dbReference type="Gene3D" id="2.20.25.240">
    <property type="match status" value="1"/>
</dbReference>
<dbReference type="Proteomes" id="UP000887574">
    <property type="component" value="Unplaced"/>
</dbReference>
<protein>
    <submittedName>
        <fullName evidence="6">FLYWCH-type domain-containing protein</fullName>
    </submittedName>
</protein>
<name>A0A915EPH1_9BILA</name>
<keyword evidence="3" id="KW-0862">Zinc</keyword>
<dbReference type="Pfam" id="PF04500">
    <property type="entry name" value="FLYWCH"/>
    <property type="match status" value="1"/>
</dbReference>
<feature type="domain" description="FLYWCH-type" evidence="4">
    <location>
        <begin position="22"/>
        <end position="66"/>
    </location>
</feature>
<dbReference type="WBParaSite" id="jg8422">
    <property type="protein sequence ID" value="jg8422"/>
    <property type="gene ID" value="jg8422"/>
</dbReference>
<evidence type="ECO:0000259" key="4">
    <source>
        <dbReference type="Pfam" id="PF04500"/>
    </source>
</evidence>
<evidence type="ECO:0000256" key="1">
    <source>
        <dbReference type="ARBA" id="ARBA00022723"/>
    </source>
</evidence>
<dbReference type="AlphaFoldDB" id="A0A915EPH1"/>
<organism evidence="5 6">
    <name type="scientific">Ditylenchus dipsaci</name>
    <dbReference type="NCBI Taxonomy" id="166011"/>
    <lineage>
        <taxon>Eukaryota</taxon>
        <taxon>Metazoa</taxon>
        <taxon>Ecdysozoa</taxon>
        <taxon>Nematoda</taxon>
        <taxon>Chromadorea</taxon>
        <taxon>Rhabditida</taxon>
        <taxon>Tylenchina</taxon>
        <taxon>Tylenchomorpha</taxon>
        <taxon>Sphaerularioidea</taxon>
        <taxon>Anguinidae</taxon>
        <taxon>Anguininae</taxon>
        <taxon>Ditylenchus</taxon>
    </lineage>
</organism>
<accession>A0A915EPH1</accession>
<evidence type="ECO:0000256" key="2">
    <source>
        <dbReference type="ARBA" id="ARBA00022771"/>
    </source>
</evidence>
<dbReference type="GO" id="GO:0008270">
    <property type="term" value="F:zinc ion binding"/>
    <property type="evidence" value="ECO:0007669"/>
    <property type="project" value="UniProtKB-KW"/>
</dbReference>
<dbReference type="InterPro" id="IPR007588">
    <property type="entry name" value="Znf_FLYWCH"/>
</dbReference>
<sequence length="70" mass="8248">MAMAHVFQRVLEELDDGYDVSNSNRNKKVLIHEGYTYWKAKSYETKTYWECDKVDECGCKARIHTITAQE</sequence>
<keyword evidence="5" id="KW-1185">Reference proteome</keyword>
<keyword evidence="1" id="KW-0479">Metal-binding</keyword>
<evidence type="ECO:0000256" key="3">
    <source>
        <dbReference type="ARBA" id="ARBA00022833"/>
    </source>
</evidence>
<reference evidence="6" key="1">
    <citation type="submission" date="2022-11" db="UniProtKB">
        <authorList>
            <consortium name="WormBaseParasite"/>
        </authorList>
    </citation>
    <scope>IDENTIFICATION</scope>
</reference>
<proteinExistence type="predicted"/>
<evidence type="ECO:0000313" key="5">
    <source>
        <dbReference type="Proteomes" id="UP000887574"/>
    </source>
</evidence>